<organism evidence="2 3">
    <name type="scientific">Verticillium longisporum</name>
    <name type="common">Verticillium dahliae var. longisporum</name>
    <dbReference type="NCBI Taxonomy" id="100787"/>
    <lineage>
        <taxon>Eukaryota</taxon>
        <taxon>Fungi</taxon>
        <taxon>Dikarya</taxon>
        <taxon>Ascomycota</taxon>
        <taxon>Pezizomycotina</taxon>
        <taxon>Sordariomycetes</taxon>
        <taxon>Hypocreomycetidae</taxon>
        <taxon>Glomerellales</taxon>
        <taxon>Plectosphaerellaceae</taxon>
        <taxon>Verticillium</taxon>
    </lineage>
</organism>
<feature type="compositionally biased region" description="Basic and acidic residues" evidence="1">
    <location>
        <begin position="60"/>
        <end position="69"/>
    </location>
</feature>
<dbReference type="AlphaFoldDB" id="A0A0G4LGJ8"/>
<accession>A0A0G4LGJ8</accession>
<feature type="region of interest" description="Disordered" evidence="1">
    <location>
        <begin position="55"/>
        <end position="86"/>
    </location>
</feature>
<name>A0A0G4LGJ8_VERLO</name>
<evidence type="ECO:0000313" key="2">
    <source>
        <dbReference type="EMBL" id="CRK21039.1"/>
    </source>
</evidence>
<sequence length="131" mass="14686">MPGQRVREDFGNKIFVGFETWSSRDVLTADGQARPGQAFVAEPCRVLCPDLSASQQPGRFDWHPEEMGGTRKRNRQLMGTEHTKSANSKVAIVIQGEECRQDRLLDGDKYCGPVPTTANVIVRKQRSLGRR</sequence>
<protein>
    <submittedName>
        <fullName evidence="2">Uncharacterized protein</fullName>
    </submittedName>
</protein>
<gene>
    <name evidence="2" type="ORF">BN1708_003389</name>
</gene>
<dbReference type="EMBL" id="CVQH01012224">
    <property type="protein sequence ID" value="CRK21039.1"/>
    <property type="molecule type" value="Genomic_DNA"/>
</dbReference>
<evidence type="ECO:0000313" key="3">
    <source>
        <dbReference type="Proteomes" id="UP000044602"/>
    </source>
</evidence>
<proteinExistence type="predicted"/>
<keyword evidence="3" id="KW-1185">Reference proteome</keyword>
<dbReference type="Proteomes" id="UP000044602">
    <property type="component" value="Unassembled WGS sequence"/>
</dbReference>
<reference evidence="2 3" key="1">
    <citation type="submission" date="2015-05" db="EMBL/GenBank/DDBJ databases">
        <authorList>
            <person name="Wang D.B."/>
            <person name="Wang M."/>
        </authorList>
    </citation>
    <scope>NUCLEOTIDE SEQUENCE [LARGE SCALE GENOMIC DNA]</scope>
    <source>
        <strain evidence="2">VL1</strain>
    </source>
</reference>
<evidence type="ECO:0000256" key="1">
    <source>
        <dbReference type="SAM" id="MobiDB-lite"/>
    </source>
</evidence>